<dbReference type="Proteomes" id="UP001287356">
    <property type="component" value="Unassembled WGS sequence"/>
</dbReference>
<keyword evidence="5" id="KW-1185">Reference proteome</keyword>
<evidence type="ECO:0000256" key="2">
    <source>
        <dbReference type="ARBA" id="ARBA00022553"/>
    </source>
</evidence>
<keyword evidence="1" id="KW-0596">Phosphopantetheine</keyword>
<dbReference type="GO" id="GO:0004312">
    <property type="term" value="F:fatty acid synthase activity"/>
    <property type="evidence" value="ECO:0007669"/>
    <property type="project" value="TreeGrafter"/>
</dbReference>
<evidence type="ECO:0000313" key="5">
    <source>
        <dbReference type="Proteomes" id="UP001287356"/>
    </source>
</evidence>
<dbReference type="PANTHER" id="PTHR43775">
    <property type="entry name" value="FATTY ACID SYNTHASE"/>
    <property type="match status" value="1"/>
</dbReference>
<dbReference type="PROSITE" id="PS52004">
    <property type="entry name" value="KS3_2"/>
    <property type="match status" value="1"/>
</dbReference>
<organism evidence="4 5">
    <name type="scientific">Lasiosphaeria ovina</name>
    <dbReference type="NCBI Taxonomy" id="92902"/>
    <lineage>
        <taxon>Eukaryota</taxon>
        <taxon>Fungi</taxon>
        <taxon>Dikarya</taxon>
        <taxon>Ascomycota</taxon>
        <taxon>Pezizomycotina</taxon>
        <taxon>Sordariomycetes</taxon>
        <taxon>Sordariomycetidae</taxon>
        <taxon>Sordariales</taxon>
        <taxon>Lasiosphaeriaceae</taxon>
        <taxon>Lasiosphaeria</taxon>
    </lineage>
</organism>
<dbReference type="Gene3D" id="3.40.47.10">
    <property type="match status" value="1"/>
</dbReference>
<dbReference type="PANTHER" id="PTHR43775:SF21">
    <property type="entry name" value="NON-REDUCING POLYKETIDE SYNTHASE AUSA-RELATED"/>
    <property type="match status" value="1"/>
</dbReference>
<keyword evidence="2" id="KW-0597">Phosphoprotein</keyword>
<evidence type="ECO:0000313" key="4">
    <source>
        <dbReference type="EMBL" id="KAK3364847.1"/>
    </source>
</evidence>
<dbReference type="InterPro" id="IPR014031">
    <property type="entry name" value="Ketoacyl_synth_C"/>
</dbReference>
<dbReference type="SUPFAM" id="SSF53901">
    <property type="entry name" value="Thiolase-like"/>
    <property type="match status" value="1"/>
</dbReference>
<dbReference type="EMBL" id="JAULSN010000009">
    <property type="protein sequence ID" value="KAK3364847.1"/>
    <property type="molecule type" value="Genomic_DNA"/>
</dbReference>
<evidence type="ECO:0000259" key="3">
    <source>
        <dbReference type="PROSITE" id="PS52004"/>
    </source>
</evidence>
<accession>A0AAE0JVN3</accession>
<feature type="domain" description="Ketosynthase family 3 (KS3)" evidence="3">
    <location>
        <begin position="1"/>
        <end position="90"/>
    </location>
</feature>
<reference evidence="4" key="1">
    <citation type="journal article" date="2023" name="Mol. Phylogenet. Evol.">
        <title>Genome-scale phylogeny and comparative genomics of the fungal order Sordariales.</title>
        <authorList>
            <person name="Hensen N."/>
            <person name="Bonometti L."/>
            <person name="Westerberg I."/>
            <person name="Brannstrom I.O."/>
            <person name="Guillou S."/>
            <person name="Cros-Aarteil S."/>
            <person name="Calhoun S."/>
            <person name="Haridas S."/>
            <person name="Kuo A."/>
            <person name="Mondo S."/>
            <person name="Pangilinan J."/>
            <person name="Riley R."/>
            <person name="LaButti K."/>
            <person name="Andreopoulos B."/>
            <person name="Lipzen A."/>
            <person name="Chen C."/>
            <person name="Yan M."/>
            <person name="Daum C."/>
            <person name="Ng V."/>
            <person name="Clum A."/>
            <person name="Steindorff A."/>
            <person name="Ohm R.A."/>
            <person name="Martin F."/>
            <person name="Silar P."/>
            <person name="Natvig D.O."/>
            <person name="Lalanne C."/>
            <person name="Gautier V."/>
            <person name="Ament-Velasquez S.L."/>
            <person name="Kruys A."/>
            <person name="Hutchinson M.I."/>
            <person name="Powell A.J."/>
            <person name="Barry K."/>
            <person name="Miller A.N."/>
            <person name="Grigoriev I.V."/>
            <person name="Debuchy R."/>
            <person name="Gladieux P."/>
            <person name="Hiltunen Thoren M."/>
            <person name="Johannesson H."/>
        </authorList>
    </citation>
    <scope>NUCLEOTIDE SEQUENCE</scope>
    <source>
        <strain evidence="4">CBS 958.72</strain>
    </source>
</reference>
<protein>
    <submittedName>
        <fullName evidence="4">Beta-ketoacyl synthase</fullName>
    </submittedName>
</protein>
<dbReference type="InterPro" id="IPR020841">
    <property type="entry name" value="PKS_Beta-ketoAc_synthase_dom"/>
</dbReference>
<dbReference type="GO" id="GO:0044550">
    <property type="term" value="P:secondary metabolite biosynthetic process"/>
    <property type="evidence" value="ECO:0007669"/>
    <property type="project" value="TreeGrafter"/>
</dbReference>
<evidence type="ECO:0000256" key="1">
    <source>
        <dbReference type="ARBA" id="ARBA00022450"/>
    </source>
</evidence>
<dbReference type="InterPro" id="IPR050091">
    <property type="entry name" value="PKS_NRPS_Biosynth_Enz"/>
</dbReference>
<sequence>MRSLSYIRSVLKQACISPDQVTFVEARGTGTQAGDPLEILSLRSVFGSPTRAVPLHIGSIKGIFGHCGTAAGVAGLLEVICMLEHRSIPP</sequence>
<dbReference type="InterPro" id="IPR016039">
    <property type="entry name" value="Thiolase-like"/>
</dbReference>
<name>A0AAE0JVN3_9PEZI</name>
<dbReference type="GO" id="GO:0006633">
    <property type="term" value="P:fatty acid biosynthetic process"/>
    <property type="evidence" value="ECO:0007669"/>
    <property type="project" value="TreeGrafter"/>
</dbReference>
<dbReference type="Pfam" id="PF02801">
    <property type="entry name" value="Ketoacyl-synt_C"/>
    <property type="match status" value="1"/>
</dbReference>
<comment type="caution">
    <text evidence="4">The sequence shown here is derived from an EMBL/GenBank/DDBJ whole genome shotgun (WGS) entry which is preliminary data.</text>
</comment>
<gene>
    <name evidence="4" type="ORF">B0T24DRAFT_537495</name>
</gene>
<proteinExistence type="predicted"/>
<reference evidence="4" key="2">
    <citation type="submission" date="2023-06" db="EMBL/GenBank/DDBJ databases">
        <authorList>
            <consortium name="Lawrence Berkeley National Laboratory"/>
            <person name="Haridas S."/>
            <person name="Hensen N."/>
            <person name="Bonometti L."/>
            <person name="Westerberg I."/>
            <person name="Brannstrom I.O."/>
            <person name="Guillou S."/>
            <person name="Cros-Aarteil S."/>
            <person name="Calhoun S."/>
            <person name="Kuo A."/>
            <person name="Mondo S."/>
            <person name="Pangilinan J."/>
            <person name="Riley R."/>
            <person name="Labutti K."/>
            <person name="Andreopoulos B."/>
            <person name="Lipzen A."/>
            <person name="Chen C."/>
            <person name="Yanf M."/>
            <person name="Daum C."/>
            <person name="Ng V."/>
            <person name="Clum A."/>
            <person name="Steindorff A."/>
            <person name="Ohm R."/>
            <person name="Martin F."/>
            <person name="Silar P."/>
            <person name="Natvig D."/>
            <person name="Lalanne C."/>
            <person name="Gautier V."/>
            <person name="Ament-Velasquez S.L."/>
            <person name="Kruys A."/>
            <person name="Hutchinson M.I."/>
            <person name="Powell A.J."/>
            <person name="Barry K."/>
            <person name="Miller A.N."/>
            <person name="Grigoriev I.V."/>
            <person name="Debuchy R."/>
            <person name="Gladieux P."/>
            <person name="Thoren M.H."/>
            <person name="Johannesson H."/>
        </authorList>
    </citation>
    <scope>NUCLEOTIDE SEQUENCE</scope>
    <source>
        <strain evidence="4">CBS 958.72</strain>
    </source>
</reference>
<dbReference type="AlphaFoldDB" id="A0AAE0JVN3"/>